<dbReference type="WBParaSite" id="ACAC_0001384401-mRNA-1">
    <property type="protein sequence ID" value="ACAC_0001384401-mRNA-1"/>
    <property type="gene ID" value="ACAC_0001384401"/>
</dbReference>
<evidence type="ECO:0000256" key="1">
    <source>
        <dbReference type="SAM" id="Phobius"/>
    </source>
</evidence>
<keyword evidence="1" id="KW-1133">Transmembrane helix</keyword>
<keyword evidence="2" id="KW-1185">Reference proteome</keyword>
<keyword evidence="1" id="KW-0472">Membrane</keyword>
<reference evidence="2" key="1">
    <citation type="submission" date="2012-09" db="EMBL/GenBank/DDBJ databases">
        <authorList>
            <person name="Martin A.A."/>
        </authorList>
    </citation>
    <scope>NUCLEOTIDE SEQUENCE</scope>
</reference>
<dbReference type="Proteomes" id="UP000035642">
    <property type="component" value="Unassembled WGS sequence"/>
</dbReference>
<keyword evidence="1" id="KW-0812">Transmembrane</keyword>
<evidence type="ECO:0000313" key="3">
    <source>
        <dbReference type="WBParaSite" id="ACAC_0001384401-mRNA-1"/>
    </source>
</evidence>
<evidence type="ECO:0000313" key="2">
    <source>
        <dbReference type="Proteomes" id="UP000035642"/>
    </source>
</evidence>
<feature type="transmembrane region" description="Helical" evidence="1">
    <location>
        <begin position="6"/>
        <end position="24"/>
    </location>
</feature>
<accession>A0A0K0DQ05</accession>
<protein>
    <submittedName>
        <fullName evidence="3">Secreted protein</fullName>
    </submittedName>
</protein>
<organism evidence="2 3">
    <name type="scientific">Angiostrongylus cantonensis</name>
    <name type="common">Rat lungworm</name>
    <dbReference type="NCBI Taxonomy" id="6313"/>
    <lineage>
        <taxon>Eukaryota</taxon>
        <taxon>Metazoa</taxon>
        <taxon>Ecdysozoa</taxon>
        <taxon>Nematoda</taxon>
        <taxon>Chromadorea</taxon>
        <taxon>Rhabditida</taxon>
        <taxon>Rhabditina</taxon>
        <taxon>Rhabditomorpha</taxon>
        <taxon>Strongyloidea</taxon>
        <taxon>Metastrongylidae</taxon>
        <taxon>Angiostrongylus</taxon>
    </lineage>
</organism>
<dbReference type="AlphaFoldDB" id="A0A0K0DQ05"/>
<name>A0A0K0DQ05_ANGCA</name>
<proteinExistence type="predicted"/>
<sequence length="71" mass="7699">MVKCSIHIAAVVFISLAAVIAKFLPGVHQPSKEIAVKSRPVRKHVLTTAFALHTRMPPTVVIVSWVSNVSL</sequence>
<reference evidence="3" key="2">
    <citation type="submission" date="2017-02" db="UniProtKB">
        <authorList>
            <consortium name="WormBaseParasite"/>
        </authorList>
    </citation>
    <scope>IDENTIFICATION</scope>
</reference>